<evidence type="ECO:0000313" key="1">
    <source>
        <dbReference type="EMBL" id="SOB87532.1"/>
    </source>
</evidence>
<sequence>MTPTRRDVIGSGIAGLTLATLPAPLAAQARTGRALAETLAEEYMRLAPESATSLGVDTGPRAALKRQVADPTPAGRARRIAWLQDAVRRIDALPATSVDPDSARHLSVARTAYQTALDGFAFPYGDVAIGGFRNGPYVVAQNMGRYLDTPNFLDATHSIERASDADAYLARLARWPQALDAETARLREARAQGVIAPDFSLDVTLRQLRQTRDTAPGEARVVTSLATRAAAYGGDRVEKAEALVRDQVGPALDRQIAELEAHRRLARSDAGVWKLPDGARYYAWALRAATTTTAPPAELHRTGLAQIAELQAEMEPILRSLGMTQGSVGVRMRALATDPRFAFSAGDKGRAEIIAFIQGRLDDLRPRLPRAFRTLTRGNVEVRRIAIAEEAGAPGAYGGPGSIDGKVPGRFWINLKDPAAHTRWNLPTLTYHEAIPGHVWEGEYSQRLPLLRALMDFNPYSEGWALYAEQTAGELGVYDDDPVGRLGYLNSMVFRAARLVADTGLHDQRWTRDRARQWFAEVNGDTVEGVASEIDRYCVWPGQACGYKVGHNELNRQRERAKAALGARFDVRDYNQLVVGGGSRPLSVVAADVERWIKA</sequence>
<dbReference type="RefSeq" id="WP_097064523.1">
    <property type="nucleotide sequence ID" value="NZ_OBMI01000003.1"/>
</dbReference>
<dbReference type="PROSITE" id="PS51318">
    <property type="entry name" value="TAT"/>
    <property type="match status" value="1"/>
</dbReference>
<protein>
    <submittedName>
        <fullName evidence="1">Uncharacterized conserved protein, DUF885 familyt</fullName>
    </submittedName>
</protein>
<gene>
    <name evidence="1" type="ORF">SAMN06297144_2664</name>
</gene>
<name>A0A285R5A1_9SPHN</name>
<dbReference type="InterPro" id="IPR010281">
    <property type="entry name" value="DUF885"/>
</dbReference>
<dbReference type="PANTHER" id="PTHR33361">
    <property type="entry name" value="GLR0591 PROTEIN"/>
    <property type="match status" value="1"/>
</dbReference>
<dbReference type="PANTHER" id="PTHR33361:SF2">
    <property type="entry name" value="DUF885 DOMAIN-CONTAINING PROTEIN"/>
    <property type="match status" value="1"/>
</dbReference>
<dbReference type="Proteomes" id="UP000219494">
    <property type="component" value="Unassembled WGS sequence"/>
</dbReference>
<dbReference type="InterPro" id="IPR006311">
    <property type="entry name" value="TAT_signal"/>
</dbReference>
<keyword evidence="2" id="KW-1185">Reference proteome</keyword>
<evidence type="ECO:0000313" key="2">
    <source>
        <dbReference type="Proteomes" id="UP000219494"/>
    </source>
</evidence>
<reference evidence="1 2" key="1">
    <citation type="submission" date="2017-07" db="EMBL/GenBank/DDBJ databases">
        <authorList>
            <person name="Sun Z.S."/>
            <person name="Albrecht U."/>
            <person name="Echele G."/>
            <person name="Lee C.C."/>
        </authorList>
    </citation>
    <scope>NUCLEOTIDE SEQUENCE [LARGE SCALE GENOMIC DNA]</scope>
    <source>
        <strain evidence="1 2">CGMCC 1.12672</strain>
    </source>
</reference>
<dbReference type="AlphaFoldDB" id="A0A285R5A1"/>
<organism evidence="1 2">
    <name type="scientific">Sphingomonas guangdongensis</name>
    <dbReference type="NCBI Taxonomy" id="1141890"/>
    <lineage>
        <taxon>Bacteria</taxon>
        <taxon>Pseudomonadati</taxon>
        <taxon>Pseudomonadota</taxon>
        <taxon>Alphaproteobacteria</taxon>
        <taxon>Sphingomonadales</taxon>
        <taxon>Sphingomonadaceae</taxon>
        <taxon>Sphingomonas</taxon>
    </lineage>
</organism>
<dbReference type="Pfam" id="PF05960">
    <property type="entry name" value="DUF885"/>
    <property type="match status" value="1"/>
</dbReference>
<dbReference type="EMBL" id="OBMI01000003">
    <property type="protein sequence ID" value="SOB87532.1"/>
    <property type="molecule type" value="Genomic_DNA"/>
</dbReference>
<dbReference type="OrthoDB" id="9763405at2"/>
<proteinExistence type="predicted"/>
<accession>A0A285R5A1</accession>